<comment type="caution">
    <text evidence="2">The sequence shown here is derived from an EMBL/GenBank/DDBJ whole genome shotgun (WGS) entry which is preliminary data.</text>
</comment>
<gene>
    <name evidence="2" type="ORF">VNO80_26760</name>
</gene>
<evidence type="ECO:0000256" key="1">
    <source>
        <dbReference type="SAM" id="MobiDB-lite"/>
    </source>
</evidence>
<feature type="region of interest" description="Disordered" evidence="1">
    <location>
        <begin position="25"/>
        <end position="61"/>
    </location>
</feature>
<organism evidence="2 3">
    <name type="scientific">Phaseolus coccineus</name>
    <name type="common">Scarlet runner bean</name>
    <name type="synonym">Phaseolus multiflorus</name>
    <dbReference type="NCBI Taxonomy" id="3886"/>
    <lineage>
        <taxon>Eukaryota</taxon>
        <taxon>Viridiplantae</taxon>
        <taxon>Streptophyta</taxon>
        <taxon>Embryophyta</taxon>
        <taxon>Tracheophyta</taxon>
        <taxon>Spermatophyta</taxon>
        <taxon>Magnoliopsida</taxon>
        <taxon>eudicotyledons</taxon>
        <taxon>Gunneridae</taxon>
        <taxon>Pentapetalae</taxon>
        <taxon>rosids</taxon>
        <taxon>fabids</taxon>
        <taxon>Fabales</taxon>
        <taxon>Fabaceae</taxon>
        <taxon>Papilionoideae</taxon>
        <taxon>50 kb inversion clade</taxon>
        <taxon>NPAAA clade</taxon>
        <taxon>indigoferoid/millettioid clade</taxon>
        <taxon>Phaseoleae</taxon>
        <taxon>Phaseolus</taxon>
    </lineage>
</organism>
<keyword evidence="3" id="KW-1185">Reference proteome</keyword>
<sequence length="111" mass="12298">MWEWGTQGAGTKIISRMEKVDARGKGAREVNEVGTESDISAAKADTKVKRGEREKKDVGKVTSWRGLEKRRTLCCGDDPFVFVLMVFIYRGNRIEKGDVTVRDGAGDGFGK</sequence>
<reference evidence="2 3" key="1">
    <citation type="submission" date="2024-01" db="EMBL/GenBank/DDBJ databases">
        <title>The genomes of 5 underutilized Papilionoideae crops provide insights into root nodulation and disease resistanc.</title>
        <authorList>
            <person name="Jiang F."/>
        </authorList>
    </citation>
    <scope>NUCLEOTIDE SEQUENCE [LARGE SCALE GENOMIC DNA]</scope>
    <source>
        <strain evidence="2">JINMINGXINNONG_FW02</strain>
        <tissue evidence="2">Leaves</tissue>
    </source>
</reference>
<dbReference type="Proteomes" id="UP001374584">
    <property type="component" value="Unassembled WGS sequence"/>
</dbReference>
<dbReference type="EMBL" id="JAYMYR010000010">
    <property type="protein sequence ID" value="KAK7334991.1"/>
    <property type="molecule type" value="Genomic_DNA"/>
</dbReference>
<feature type="compositionally biased region" description="Basic and acidic residues" evidence="1">
    <location>
        <begin position="44"/>
        <end position="59"/>
    </location>
</feature>
<name>A0AAN9LG69_PHACN</name>
<proteinExistence type="predicted"/>
<dbReference type="AlphaFoldDB" id="A0AAN9LG69"/>
<protein>
    <submittedName>
        <fullName evidence="2">Uncharacterized protein</fullName>
    </submittedName>
</protein>
<evidence type="ECO:0000313" key="2">
    <source>
        <dbReference type="EMBL" id="KAK7334991.1"/>
    </source>
</evidence>
<accession>A0AAN9LG69</accession>
<evidence type="ECO:0000313" key="3">
    <source>
        <dbReference type="Proteomes" id="UP001374584"/>
    </source>
</evidence>